<comment type="subunit">
    <text evidence="3">Homodimer or monomer when oxidized or reduced, respectively.</text>
</comment>
<dbReference type="InterPro" id="IPR006336">
    <property type="entry name" value="GCS2"/>
</dbReference>
<evidence type="ECO:0000256" key="5">
    <source>
        <dbReference type="ARBA" id="ARBA00022684"/>
    </source>
</evidence>
<keyword evidence="8" id="KW-0809">Transit peptide</keyword>
<dbReference type="AlphaFoldDB" id="A0A0N1N3I8"/>
<dbReference type="SUPFAM" id="SSF55931">
    <property type="entry name" value="Glutamine synthetase/guanido kinase"/>
    <property type="match status" value="1"/>
</dbReference>
<evidence type="ECO:0000256" key="4">
    <source>
        <dbReference type="ARBA" id="ARBA00022598"/>
    </source>
</evidence>
<comment type="pathway">
    <text evidence="1">Sulfur metabolism; glutathione biosynthesis; glutathione from L-cysteine and L-glutamate: step 1/2.</text>
</comment>
<keyword evidence="9" id="KW-1015">Disulfide bond</keyword>
<keyword evidence="5" id="KW-0317">Glutathione biosynthesis</keyword>
<comment type="function">
    <text evidence="10">Catalyzes the synthesis of gamma-glutamylcysteine (gamma-GC).</text>
</comment>
<evidence type="ECO:0000256" key="10">
    <source>
        <dbReference type="PIRNR" id="PIRNR017901"/>
    </source>
</evidence>
<reference evidence="11 12" key="1">
    <citation type="submission" date="2015-07" db="EMBL/GenBank/DDBJ databases">
        <title>Whole genome sequencing of Bosea vaviloviae isolated from cave pool.</title>
        <authorList>
            <person name="Tan N.E.H."/>
            <person name="Lee Y.P."/>
            <person name="Gan H.M."/>
            <person name="Barton H."/>
            <person name="Savka M.A."/>
        </authorList>
    </citation>
    <scope>NUCLEOTIDE SEQUENCE [LARGE SCALE GENOMIC DNA]</scope>
    <source>
        <strain evidence="11 12">SD260</strain>
    </source>
</reference>
<gene>
    <name evidence="11" type="ORF">AE618_01865</name>
</gene>
<dbReference type="Pfam" id="PF04107">
    <property type="entry name" value="GCS2"/>
    <property type="match status" value="1"/>
</dbReference>
<evidence type="ECO:0000256" key="6">
    <source>
        <dbReference type="ARBA" id="ARBA00022741"/>
    </source>
</evidence>
<dbReference type="PANTHER" id="PTHR34378">
    <property type="entry name" value="GLUTAMATE--CYSTEINE LIGASE, CHLOROPLASTIC"/>
    <property type="match status" value="1"/>
</dbReference>
<evidence type="ECO:0000256" key="7">
    <source>
        <dbReference type="ARBA" id="ARBA00022840"/>
    </source>
</evidence>
<comment type="caution">
    <text evidence="11">The sequence shown here is derived from an EMBL/GenBank/DDBJ whole genome shotgun (WGS) entry which is preliminary data.</text>
</comment>
<evidence type="ECO:0000313" key="12">
    <source>
        <dbReference type="Proteomes" id="UP000037822"/>
    </source>
</evidence>
<comment type="similarity">
    <text evidence="2">Belongs to the carboxylate-amine ligase family. Glutamate--cysteine ligase type 2 subfamily.</text>
</comment>
<keyword evidence="4 10" id="KW-0436">Ligase</keyword>
<dbReference type="GO" id="GO:0006750">
    <property type="term" value="P:glutathione biosynthetic process"/>
    <property type="evidence" value="ECO:0007669"/>
    <property type="project" value="UniProtKB-UniRule"/>
</dbReference>
<keyword evidence="12" id="KW-1185">Reference proteome</keyword>
<keyword evidence="7 10" id="KW-0067">ATP-binding</keyword>
<evidence type="ECO:0000256" key="9">
    <source>
        <dbReference type="ARBA" id="ARBA00023157"/>
    </source>
</evidence>
<dbReference type="InterPro" id="IPR011556">
    <property type="entry name" value="Glut_cys_lig_pln_type"/>
</dbReference>
<dbReference type="PANTHER" id="PTHR34378:SF1">
    <property type="entry name" value="GLUTAMATE--CYSTEINE LIGASE, CHLOROPLASTIC"/>
    <property type="match status" value="1"/>
</dbReference>
<dbReference type="InterPro" id="IPR035434">
    <property type="entry name" value="GCL_bact_plant"/>
</dbReference>
<dbReference type="OrthoDB" id="9780152at2"/>
<sequence>MARDVSDLTPIGSKDELMSWVAAGEKPPSAFRIGTEHEKFPFYRDDLAPVPYEGRPASDGRPAAGGIRSLLEGMQAKLGWEPIMDAGHIIGLAGPDGGGAISLEPGGQFELSGAPVETLHETASELADHLADVKAVAQPHGIGFVSLGHSPLWTRAQTPVMPKGRYKIMANYMPKVGTRGLDMMFRTCTVQVNLDFATEADMVRKLRVSLALQPLATALFAASPFTEGKLNGFQSMRSEIWRDTDKARSGMIPFAFDEGMSYERYVDWALDVPLYFVKRGDTYHDVAGASFRDLLAGKLAQLPGERATISDWANHLSTLFPEVRLKRFLEMRGADAGSPEMLNALPAFWVGLLYDQAALDGAWDMVKGWSDEQRQALRDAVPKEGLSATIAGRSLRDIARDVLALSRAGLVRRARLDGSGADESAFLDPLDAIVAADQTVSQHLVERYRSAWGGEIEPLFSELVL</sequence>
<accession>A0A0N1N3I8</accession>
<dbReference type="GO" id="GO:0005524">
    <property type="term" value="F:ATP binding"/>
    <property type="evidence" value="ECO:0007669"/>
    <property type="project" value="UniProtKB-UniRule"/>
</dbReference>
<proteinExistence type="inferred from homology"/>
<dbReference type="Proteomes" id="UP000037822">
    <property type="component" value="Unassembled WGS sequence"/>
</dbReference>
<dbReference type="PATRIC" id="fig|1526658.3.peg.1834"/>
<protein>
    <recommendedName>
        <fullName evidence="10">Glutamate--cysteine ligase</fullName>
        <ecNumber evidence="10">6.3.2.2</ecNumber>
    </recommendedName>
</protein>
<dbReference type="EMBL" id="LGSZ01000010">
    <property type="protein sequence ID" value="KPH82833.1"/>
    <property type="molecule type" value="Genomic_DNA"/>
</dbReference>
<organism evidence="11 12">
    <name type="scientific">Bosea vaviloviae</name>
    <dbReference type="NCBI Taxonomy" id="1526658"/>
    <lineage>
        <taxon>Bacteria</taxon>
        <taxon>Pseudomonadati</taxon>
        <taxon>Pseudomonadota</taxon>
        <taxon>Alphaproteobacteria</taxon>
        <taxon>Hyphomicrobiales</taxon>
        <taxon>Boseaceae</taxon>
        <taxon>Bosea</taxon>
    </lineage>
</organism>
<dbReference type="RefSeq" id="WP_054207354.1">
    <property type="nucleotide sequence ID" value="NZ_LGSZ01000010.1"/>
</dbReference>
<evidence type="ECO:0000256" key="1">
    <source>
        <dbReference type="ARBA" id="ARBA00005006"/>
    </source>
</evidence>
<dbReference type="GO" id="GO:0004357">
    <property type="term" value="F:glutamate-cysteine ligase activity"/>
    <property type="evidence" value="ECO:0007669"/>
    <property type="project" value="UniProtKB-UniRule"/>
</dbReference>
<evidence type="ECO:0000256" key="8">
    <source>
        <dbReference type="ARBA" id="ARBA00022946"/>
    </source>
</evidence>
<comment type="catalytic activity">
    <reaction evidence="10">
        <text>L-cysteine + L-glutamate + ATP = gamma-L-glutamyl-L-cysteine + ADP + phosphate + H(+)</text>
        <dbReference type="Rhea" id="RHEA:13285"/>
        <dbReference type="ChEBI" id="CHEBI:15378"/>
        <dbReference type="ChEBI" id="CHEBI:29985"/>
        <dbReference type="ChEBI" id="CHEBI:30616"/>
        <dbReference type="ChEBI" id="CHEBI:35235"/>
        <dbReference type="ChEBI" id="CHEBI:43474"/>
        <dbReference type="ChEBI" id="CHEBI:58173"/>
        <dbReference type="ChEBI" id="CHEBI:456216"/>
        <dbReference type="EC" id="6.3.2.2"/>
    </reaction>
</comment>
<evidence type="ECO:0000313" key="11">
    <source>
        <dbReference type="EMBL" id="KPH82833.1"/>
    </source>
</evidence>
<dbReference type="InterPro" id="IPR014746">
    <property type="entry name" value="Gln_synth/guanido_kin_cat_dom"/>
</dbReference>
<dbReference type="EC" id="6.3.2.2" evidence="10"/>
<evidence type="ECO:0000256" key="3">
    <source>
        <dbReference type="ARBA" id="ARBA00011153"/>
    </source>
</evidence>
<dbReference type="PIRSF" id="PIRSF017901">
    <property type="entry name" value="GCL"/>
    <property type="match status" value="1"/>
</dbReference>
<comment type="similarity">
    <text evidence="10">Belongs to the glutamate--cysteine ligase type 2 family. EgtA subfamily.</text>
</comment>
<keyword evidence="6 10" id="KW-0547">Nucleotide-binding</keyword>
<dbReference type="NCBIfam" id="TIGR01436">
    <property type="entry name" value="glu_cys_lig_pln"/>
    <property type="match status" value="1"/>
</dbReference>
<evidence type="ECO:0000256" key="2">
    <source>
        <dbReference type="ARBA" id="ARBA00010253"/>
    </source>
</evidence>
<dbReference type="Gene3D" id="3.30.590.20">
    <property type="match status" value="1"/>
</dbReference>
<name>A0A0N1N3I8_9HYPH</name>